<comment type="caution">
    <text evidence="1">The sequence shown here is derived from an EMBL/GenBank/DDBJ whole genome shotgun (WGS) entry which is preliminary data.</text>
</comment>
<organism evidence="1">
    <name type="scientific">bioreactor metagenome</name>
    <dbReference type="NCBI Taxonomy" id="1076179"/>
    <lineage>
        <taxon>unclassified sequences</taxon>
        <taxon>metagenomes</taxon>
        <taxon>ecological metagenomes</taxon>
    </lineage>
</organism>
<accession>A0A645JJY1</accession>
<dbReference type="EMBL" id="VSSQ01143961">
    <property type="protein sequence ID" value="MPN63891.1"/>
    <property type="molecule type" value="Genomic_DNA"/>
</dbReference>
<proteinExistence type="predicted"/>
<dbReference type="AlphaFoldDB" id="A0A645JJY1"/>
<sequence length="148" mass="16253">MIFDFIAGVKIQPRSPADGQIFVENILQHVIVGEKPALDLGGDRKEQFVAGNESAELFEQVLGLRRIDQAAGAVGGKQAQFPGPEEGFDITQRHPYRQHRAAAALPAAEIIQKFRQRIGQPGRVDFGVAGIDQLKYRSRGQRHGAPMI</sequence>
<name>A0A645JJY1_9ZZZZ</name>
<reference evidence="1" key="1">
    <citation type="submission" date="2019-08" db="EMBL/GenBank/DDBJ databases">
        <authorList>
            <person name="Kucharzyk K."/>
            <person name="Murdoch R.W."/>
            <person name="Higgins S."/>
            <person name="Loffler F."/>
        </authorList>
    </citation>
    <scope>NUCLEOTIDE SEQUENCE</scope>
</reference>
<evidence type="ECO:0000313" key="1">
    <source>
        <dbReference type="EMBL" id="MPN63891.1"/>
    </source>
</evidence>
<gene>
    <name evidence="1" type="ORF">SDC9_211658</name>
</gene>
<protein>
    <submittedName>
        <fullName evidence="1">Uncharacterized protein</fullName>
    </submittedName>
</protein>